<proteinExistence type="predicted"/>
<name>A0A7S3Z4J2_9EUKA</name>
<dbReference type="EMBL" id="HBIV01032545">
    <property type="protein sequence ID" value="CAE0671566.1"/>
    <property type="molecule type" value="Transcribed_RNA"/>
</dbReference>
<organism evidence="1">
    <name type="scientific">Lotharella globosa</name>
    <dbReference type="NCBI Taxonomy" id="91324"/>
    <lineage>
        <taxon>Eukaryota</taxon>
        <taxon>Sar</taxon>
        <taxon>Rhizaria</taxon>
        <taxon>Cercozoa</taxon>
        <taxon>Chlorarachniophyceae</taxon>
        <taxon>Lotharella</taxon>
    </lineage>
</organism>
<reference evidence="1" key="1">
    <citation type="submission" date="2021-01" db="EMBL/GenBank/DDBJ databases">
        <authorList>
            <person name="Corre E."/>
            <person name="Pelletier E."/>
            <person name="Niang G."/>
            <person name="Scheremetjew M."/>
            <person name="Finn R."/>
            <person name="Kale V."/>
            <person name="Holt S."/>
            <person name="Cochrane G."/>
            <person name="Meng A."/>
            <person name="Brown T."/>
            <person name="Cohen L."/>
        </authorList>
    </citation>
    <scope>NUCLEOTIDE SEQUENCE</scope>
    <source>
        <strain evidence="1">CCCM811</strain>
    </source>
</reference>
<gene>
    <name evidence="1" type="ORF">LGLO00237_LOCUS23213</name>
</gene>
<evidence type="ECO:0000313" key="1">
    <source>
        <dbReference type="EMBL" id="CAE0671566.1"/>
    </source>
</evidence>
<dbReference type="InterPro" id="IPR021109">
    <property type="entry name" value="Peptidase_aspartic_dom_sf"/>
</dbReference>
<dbReference type="SUPFAM" id="SSF50630">
    <property type="entry name" value="Acid proteases"/>
    <property type="match status" value="1"/>
</dbReference>
<protein>
    <recommendedName>
        <fullName evidence="2">Peptidase A1 domain-containing protein</fullName>
    </recommendedName>
</protein>
<dbReference type="AlphaFoldDB" id="A0A7S3Z4J2"/>
<evidence type="ECO:0008006" key="2">
    <source>
        <dbReference type="Google" id="ProtNLM"/>
    </source>
</evidence>
<sequence>MGVPAAAAAIFSETATSSSSFSSLLRWVDIIDVRKIMGAPVKHYVIKIQHLNINSQIIESVGFGGGGGVVGRRPLYAMIDTGSTGLYISQKLFYSLLRSSKGFKECEVTFHDNMGNKNTLYASRKDPQFLVFPIEFPWLNEEKDGHLLVLGLAFLDKLKVAFDVDGGRVGFTDPLDRKSESEQAG</sequence>
<accession>A0A7S3Z4J2</accession>
<dbReference type="Gene3D" id="2.40.70.10">
    <property type="entry name" value="Acid Proteases"/>
    <property type="match status" value="1"/>
</dbReference>